<name>A0A6J6S305_9ZZZZ</name>
<keyword evidence="2" id="KW-1133">Transmembrane helix</keyword>
<keyword evidence="2" id="KW-0472">Membrane</keyword>
<dbReference type="EMBL" id="CAEZXX010000220">
    <property type="protein sequence ID" value="CAB4729370.1"/>
    <property type="molecule type" value="Genomic_DNA"/>
</dbReference>
<proteinExistence type="predicted"/>
<keyword evidence="2" id="KW-0812">Transmembrane</keyword>
<feature type="transmembrane region" description="Helical" evidence="2">
    <location>
        <begin position="160"/>
        <end position="177"/>
    </location>
</feature>
<gene>
    <name evidence="3" type="ORF">UFOPK2602_02243</name>
</gene>
<organism evidence="3">
    <name type="scientific">freshwater metagenome</name>
    <dbReference type="NCBI Taxonomy" id="449393"/>
    <lineage>
        <taxon>unclassified sequences</taxon>
        <taxon>metagenomes</taxon>
        <taxon>ecological metagenomes</taxon>
    </lineage>
</organism>
<feature type="region of interest" description="Disordered" evidence="1">
    <location>
        <begin position="180"/>
        <end position="202"/>
    </location>
</feature>
<feature type="compositionally biased region" description="Polar residues" evidence="1">
    <location>
        <begin position="186"/>
        <end position="202"/>
    </location>
</feature>
<sequence length="202" mass="22319">MNPKCNCTWNTPGPILVHSHRRESSTNGSSAVSTDTMRVVRWSTLLCFRLFTRAGGALPSSLNMKTADPGTRALSASSNTSLMSRSPRRMRSATSIRPRRHVCIWVMSSTPIARANQPPCGTLMRLAPKKPISITNSGPHTRRARLRRHFHRSVSTRKKISVVIAIVMVTAMPYAAARFDDERNPSTKPTQAIMSTQFTSGT</sequence>
<evidence type="ECO:0000256" key="1">
    <source>
        <dbReference type="SAM" id="MobiDB-lite"/>
    </source>
</evidence>
<protein>
    <submittedName>
        <fullName evidence="3">Unannotated protein</fullName>
    </submittedName>
</protein>
<evidence type="ECO:0000256" key="2">
    <source>
        <dbReference type="SAM" id="Phobius"/>
    </source>
</evidence>
<reference evidence="3" key="1">
    <citation type="submission" date="2020-05" db="EMBL/GenBank/DDBJ databases">
        <authorList>
            <person name="Chiriac C."/>
            <person name="Salcher M."/>
            <person name="Ghai R."/>
            <person name="Kavagutti S V."/>
        </authorList>
    </citation>
    <scope>NUCLEOTIDE SEQUENCE</scope>
</reference>
<dbReference type="AlphaFoldDB" id="A0A6J6S305"/>
<accession>A0A6J6S305</accession>
<feature type="region of interest" description="Disordered" evidence="1">
    <location>
        <begin position="62"/>
        <end position="94"/>
    </location>
</feature>
<evidence type="ECO:0000313" key="3">
    <source>
        <dbReference type="EMBL" id="CAB4729370.1"/>
    </source>
</evidence>